<dbReference type="InterPro" id="IPR036390">
    <property type="entry name" value="WH_DNA-bd_sf"/>
</dbReference>
<dbReference type="SUPFAM" id="SSF53067">
    <property type="entry name" value="Actin-like ATPase domain"/>
    <property type="match status" value="2"/>
</dbReference>
<dbReference type="SUPFAM" id="SSF46785">
    <property type="entry name" value="Winged helix' DNA-binding domain"/>
    <property type="match status" value="1"/>
</dbReference>
<dbReference type="Pfam" id="PF00480">
    <property type="entry name" value="ROK"/>
    <property type="match status" value="1"/>
</dbReference>
<dbReference type="Gene3D" id="1.10.10.10">
    <property type="entry name" value="Winged helix-like DNA-binding domain superfamily/Winged helix DNA-binding domain"/>
    <property type="match status" value="1"/>
</dbReference>
<dbReference type="InterPro" id="IPR049874">
    <property type="entry name" value="ROK_cs"/>
</dbReference>
<protein>
    <submittedName>
        <fullName evidence="2">Sugar kinase of the NBD/HSP70 family, may contain an N-terminal HTH domain</fullName>
    </submittedName>
</protein>
<dbReference type="InterPro" id="IPR036388">
    <property type="entry name" value="WH-like_DNA-bd_sf"/>
</dbReference>
<gene>
    <name evidence="2" type="ORF">SAMN05660841_02092</name>
</gene>
<dbReference type="PANTHER" id="PTHR18964">
    <property type="entry name" value="ROK (REPRESSOR, ORF, KINASE) FAMILY"/>
    <property type="match status" value="1"/>
</dbReference>
<reference evidence="3" key="1">
    <citation type="submission" date="2017-02" db="EMBL/GenBank/DDBJ databases">
        <authorList>
            <person name="Varghese N."/>
            <person name="Submissions S."/>
        </authorList>
    </citation>
    <scope>NUCLEOTIDE SEQUENCE [LARGE SCALE GENOMIC DNA]</scope>
    <source>
        <strain evidence="3">DSM 24091</strain>
    </source>
</reference>
<keyword evidence="3" id="KW-1185">Reference proteome</keyword>
<sequence>MRQPQQILELRFNFRNFFIIFNPSIKRVIIFKMGSNFLTDLHNANISGVAFKNIKLKKKILAYFASHELATIAELSKEFNISIPKINECITELIDEKLVKDYGKQTSNVGRKPNNYGLEANSAFFIGVQVGHDFLSIAMINMKKELVASKHDIPYTLENNEQSLLDICKEIKDFIAKLNIKKEKILGIGVNLSGRINYRTGYSYSYFNFYEDPLSNFFEQELGIHTFLENDTKALAYGEFSSGILTNEKDALFINVDNGIGLGILINNQLYYGKSGFSGEFGHIPIFDNDIICKCGKKGCLETEASGHALRRSVITQLKEGATSTLTKKFHEVEDIRLHDIIQAAKKDDTLCIEAINEIGEKLGRGLAALINIFNPELIIIGGVLAASDEYLSLPLKNAINKYSLSIVNKDTKIVMSSNDQKFAAIGACLLLRDRLLEITE</sequence>
<name>A0A1T5DQA8_9SPHI</name>
<accession>A0A1T5DQA8</accession>
<comment type="similarity">
    <text evidence="1">Belongs to the ROK (NagC/XylR) family.</text>
</comment>
<dbReference type="STRING" id="1513896.SAMN05660841_02092"/>
<dbReference type="Proteomes" id="UP000190150">
    <property type="component" value="Unassembled WGS sequence"/>
</dbReference>
<dbReference type="PANTHER" id="PTHR18964:SF149">
    <property type="entry name" value="BIFUNCTIONAL UDP-N-ACETYLGLUCOSAMINE 2-EPIMERASE_N-ACETYLMANNOSAMINE KINASE"/>
    <property type="match status" value="1"/>
</dbReference>
<dbReference type="EMBL" id="FUZF01000008">
    <property type="protein sequence ID" value="SKB73967.1"/>
    <property type="molecule type" value="Genomic_DNA"/>
</dbReference>
<proteinExistence type="inferred from homology"/>
<dbReference type="PROSITE" id="PS01125">
    <property type="entry name" value="ROK"/>
    <property type="match status" value="1"/>
</dbReference>
<organism evidence="2 3">
    <name type="scientific">Sphingobacterium nematocida</name>
    <dbReference type="NCBI Taxonomy" id="1513896"/>
    <lineage>
        <taxon>Bacteria</taxon>
        <taxon>Pseudomonadati</taxon>
        <taxon>Bacteroidota</taxon>
        <taxon>Sphingobacteriia</taxon>
        <taxon>Sphingobacteriales</taxon>
        <taxon>Sphingobacteriaceae</taxon>
        <taxon>Sphingobacterium</taxon>
    </lineage>
</organism>
<dbReference type="Pfam" id="PF13412">
    <property type="entry name" value="HTH_24"/>
    <property type="match status" value="1"/>
</dbReference>
<keyword evidence="2" id="KW-0808">Transferase</keyword>
<evidence type="ECO:0000256" key="1">
    <source>
        <dbReference type="ARBA" id="ARBA00006479"/>
    </source>
</evidence>
<evidence type="ECO:0000313" key="2">
    <source>
        <dbReference type="EMBL" id="SKB73967.1"/>
    </source>
</evidence>
<evidence type="ECO:0000313" key="3">
    <source>
        <dbReference type="Proteomes" id="UP000190150"/>
    </source>
</evidence>
<dbReference type="InterPro" id="IPR000600">
    <property type="entry name" value="ROK"/>
</dbReference>
<keyword evidence="2" id="KW-0418">Kinase</keyword>
<dbReference type="InterPro" id="IPR043129">
    <property type="entry name" value="ATPase_NBD"/>
</dbReference>
<dbReference type="Gene3D" id="3.30.420.40">
    <property type="match status" value="2"/>
</dbReference>
<dbReference type="AlphaFoldDB" id="A0A1T5DQA8"/>
<dbReference type="GO" id="GO:0016301">
    <property type="term" value="F:kinase activity"/>
    <property type="evidence" value="ECO:0007669"/>
    <property type="project" value="UniProtKB-KW"/>
</dbReference>